<comment type="caution">
    <text evidence="1">The sequence shown here is derived from an EMBL/GenBank/DDBJ whole genome shotgun (WGS) entry which is preliminary data.</text>
</comment>
<gene>
    <name evidence="1" type="ORF">GJV82_14440</name>
</gene>
<proteinExistence type="predicted"/>
<dbReference type="Proteomes" id="UP000440668">
    <property type="component" value="Unassembled WGS sequence"/>
</dbReference>
<accession>A0A6N7ZKU2</accession>
<organism evidence="1 2">
    <name type="scientific">Cellulosimicrobium composti</name>
    <dbReference type="NCBI Taxonomy" id="2672572"/>
    <lineage>
        <taxon>Bacteria</taxon>
        <taxon>Bacillati</taxon>
        <taxon>Actinomycetota</taxon>
        <taxon>Actinomycetes</taxon>
        <taxon>Micrococcales</taxon>
        <taxon>Promicromonosporaceae</taxon>
        <taxon>Cellulosimicrobium</taxon>
    </lineage>
</organism>
<dbReference type="AlphaFoldDB" id="A0A6N7ZKU2"/>
<protein>
    <submittedName>
        <fullName evidence="1">Uncharacterized protein</fullName>
    </submittedName>
</protein>
<dbReference type="RefSeq" id="WP_155099717.1">
    <property type="nucleotide sequence ID" value="NZ_WMKA01000038.1"/>
</dbReference>
<reference evidence="1 2" key="1">
    <citation type="submission" date="2019-11" db="EMBL/GenBank/DDBJ databases">
        <title>Cellulosimicrobium composti sp. nov. isolated from a compost.</title>
        <authorList>
            <person name="Yang Y."/>
        </authorList>
    </citation>
    <scope>NUCLEOTIDE SEQUENCE [LARGE SCALE GENOMIC DNA]</scope>
    <source>
        <strain evidence="1 2">BIT-GX5</strain>
    </source>
</reference>
<evidence type="ECO:0000313" key="2">
    <source>
        <dbReference type="Proteomes" id="UP000440668"/>
    </source>
</evidence>
<sequence>MSKNSTWDEIKADVDEHGGVVTVSAWRLRDAQGAGRLTERINGQISESLAARGLGHVPFNVEDMPTYQNEQVRIYDRTTALGKVIESAHLPGDDHDERLREAINDEAVDILRQVRDLVAE</sequence>
<dbReference type="EMBL" id="WMKA01000038">
    <property type="protein sequence ID" value="MTG90135.1"/>
    <property type="molecule type" value="Genomic_DNA"/>
</dbReference>
<evidence type="ECO:0000313" key="1">
    <source>
        <dbReference type="EMBL" id="MTG90135.1"/>
    </source>
</evidence>
<name>A0A6N7ZKU2_9MICO</name>